<keyword evidence="14" id="KW-1185">Reference proteome</keyword>
<dbReference type="GO" id="GO:0005524">
    <property type="term" value="F:ATP binding"/>
    <property type="evidence" value="ECO:0007669"/>
    <property type="project" value="UniProtKB-KW"/>
</dbReference>
<dbReference type="GO" id="GO:0005509">
    <property type="term" value="F:calcium ion binding"/>
    <property type="evidence" value="ECO:0007669"/>
    <property type="project" value="InterPro"/>
</dbReference>
<dbReference type="PROSITE" id="PS50222">
    <property type="entry name" value="EF_HAND_2"/>
    <property type="match status" value="3"/>
</dbReference>
<evidence type="ECO:0000256" key="3">
    <source>
        <dbReference type="ARBA" id="ARBA00022679"/>
    </source>
</evidence>
<keyword evidence="7" id="KW-0106">Calcium</keyword>
<dbReference type="InterPro" id="IPR000719">
    <property type="entry name" value="Prot_kinase_dom"/>
</dbReference>
<feature type="domain" description="EF-hand" evidence="12">
    <location>
        <begin position="381"/>
        <end position="416"/>
    </location>
</feature>
<dbReference type="GO" id="GO:0004674">
    <property type="term" value="F:protein serine/threonine kinase activity"/>
    <property type="evidence" value="ECO:0007669"/>
    <property type="project" value="UniProtKB-KW"/>
</dbReference>
<dbReference type="SUPFAM" id="SSF47473">
    <property type="entry name" value="EF-hand"/>
    <property type="match status" value="1"/>
</dbReference>
<comment type="cofactor">
    <cofactor evidence="1">
        <name>Mg(2+)</name>
        <dbReference type="ChEBI" id="CHEBI:18420"/>
    </cofactor>
</comment>
<keyword evidence="3" id="KW-0808">Transferase</keyword>
<evidence type="ECO:0000256" key="6">
    <source>
        <dbReference type="ARBA" id="ARBA00022777"/>
    </source>
</evidence>
<dbReference type="PROSITE" id="PS50011">
    <property type="entry name" value="PROTEIN_KINASE_DOM"/>
    <property type="match status" value="1"/>
</dbReference>
<dbReference type="Proteomes" id="UP000187209">
    <property type="component" value="Unassembled WGS sequence"/>
</dbReference>
<evidence type="ECO:0000313" key="14">
    <source>
        <dbReference type="Proteomes" id="UP000187209"/>
    </source>
</evidence>
<evidence type="ECO:0000313" key="13">
    <source>
        <dbReference type="EMBL" id="OMJ78013.1"/>
    </source>
</evidence>
<evidence type="ECO:0000259" key="11">
    <source>
        <dbReference type="PROSITE" id="PS50011"/>
    </source>
</evidence>
<dbReference type="Pfam" id="PF13499">
    <property type="entry name" value="EF-hand_7"/>
    <property type="match status" value="2"/>
</dbReference>
<feature type="domain" description="Protein kinase" evidence="11">
    <location>
        <begin position="44"/>
        <end position="299"/>
    </location>
</feature>
<dbReference type="PROSITE" id="PS00018">
    <property type="entry name" value="EF_HAND_1"/>
    <property type="match status" value="2"/>
</dbReference>
<accession>A0A1R2BMF6</accession>
<evidence type="ECO:0000256" key="10">
    <source>
        <dbReference type="SAM" id="MobiDB-lite"/>
    </source>
</evidence>
<evidence type="ECO:0000256" key="8">
    <source>
        <dbReference type="ARBA" id="ARBA00022840"/>
    </source>
</evidence>
<dbReference type="CDD" id="cd00051">
    <property type="entry name" value="EFh"/>
    <property type="match status" value="2"/>
</dbReference>
<evidence type="ECO:0000256" key="1">
    <source>
        <dbReference type="ARBA" id="ARBA00001946"/>
    </source>
</evidence>
<name>A0A1R2BMF6_9CILI</name>
<evidence type="ECO:0000256" key="5">
    <source>
        <dbReference type="ARBA" id="ARBA00022741"/>
    </source>
</evidence>
<keyword evidence="4" id="KW-0677">Repeat</keyword>
<proteinExistence type="inferred from homology"/>
<dbReference type="SUPFAM" id="SSF56112">
    <property type="entry name" value="Protein kinase-like (PK-like)"/>
    <property type="match status" value="1"/>
</dbReference>
<gene>
    <name evidence="13" type="ORF">SteCoe_22297</name>
</gene>
<sequence length="484" mass="54704">MGCVSGKKKGNAENPVIRGPVSKPTPDTIPKGSENLPRFAVGPYEIYEEIVRLPYGVICKGVHASSKVVRTIKIIDSKPSDGISLNPKHLETELKSLKSLDHPNIVKIHDMFVLGNKFYVAMDPCDGLMLLDYISSQSKITESLIGRILSQILAAVSYCHSKRVIHRDLNPKFIYVTQTDSNNINVKVSEFGSSAFIDPENKFCGKMAPKNYTAPEVFENFYNEKCDLWSVGVIFHLLLAGNFPFTAKQGQNNSDEGLDLKTLKDRGFSDEALNLLSLLLEKDFRLRITANEALEHPWIKKALQGVDSSRDVRYALEELKKYKKVSVAQDLIKEFIASQIVCYDDSQSVIAAFQKIDANWDGRLSKDELLKHYKESMDEDTAQKVVQQIFETADRDKNGFIEYSEFVKASMRAQSLISFTNIDKAFKLLDSDRNLKISSEELKIILEDSSDNNLFKLIKEADKNKDGEIDFSEFYDLIKKNYSS</sequence>
<evidence type="ECO:0000256" key="4">
    <source>
        <dbReference type="ARBA" id="ARBA00022737"/>
    </source>
</evidence>
<dbReference type="AlphaFoldDB" id="A0A1R2BMF6"/>
<keyword evidence="2" id="KW-0723">Serine/threonine-protein kinase</keyword>
<reference evidence="13 14" key="1">
    <citation type="submission" date="2016-11" db="EMBL/GenBank/DDBJ databases">
        <title>The macronuclear genome of Stentor coeruleus: a giant cell with tiny introns.</title>
        <authorList>
            <person name="Slabodnick M."/>
            <person name="Ruby J.G."/>
            <person name="Reiff S.B."/>
            <person name="Swart E.C."/>
            <person name="Gosai S."/>
            <person name="Prabakaran S."/>
            <person name="Witkowska E."/>
            <person name="Larue G.E."/>
            <person name="Fisher S."/>
            <person name="Freeman R.M."/>
            <person name="Gunawardena J."/>
            <person name="Chu W."/>
            <person name="Stover N.A."/>
            <person name="Gregory B.D."/>
            <person name="Nowacki M."/>
            <person name="Derisi J."/>
            <person name="Roy S.W."/>
            <person name="Marshall W.F."/>
            <person name="Sood P."/>
        </authorList>
    </citation>
    <scope>NUCLEOTIDE SEQUENCE [LARGE SCALE GENOMIC DNA]</scope>
    <source>
        <strain evidence="13">WM001</strain>
    </source>
</reference>
<dbReference type="Pfam" id="PF00069">
    <property type="entry name" value="Pkinase"/>
    <property type="match status" value="1"/>
</dbReference>
<dbReference type="OrthoDB" id="26525at2759"/>
<dbReference type="Gene3D" id="1.10.238.10">
    <property type="entry name" value="EF-hand"/>
    <property type="match status" value="2"/>
</dbReference>
<dbReference type="Gene3D" id="1.10.510.10">
    <property type="entry name" value="Transferase(Phosphotransferase) domain 1"/>
    <property type="match status" value="1"/>
</dbReference>
<dbReference type="PANTHER" id="PTHR24349">
    <property type="entry name" value="SERINE/THREONINE-PROTEIN KINASE"/>
    <property type="match status" value="1"/>
</dbReference>
<comment type="caution">
    <text evidence="13">The sequence shown here is derived from an EMBL/GenBank/DDBJ whole genome shotgun (WGS) entry which is preliminary data.</text>
</comment>
<evidence type="ECO:0008006" key="15">
    <source>
        <dbReference type="Google" id="ProtNLM"/>
    </source>
</evidence>
<keyword evidence="6" id="KW-0418">Kinase</keyword>
<feature type="domain" description="EF-hand" evidence="12">
    <location>
        <begin position="449"/>
        <end position="484"/>
    </location>
</feature>
<dbReference type="InterPro" id="IPR050205">
    <property type="entry name" value="CDPK_Ser/Thr_kinases"/>
</dbReference>
<dbReference type="FunFam" id="1.10.238.10:FF:000003">
    <property type="entry name" value="Calmodulin A"/>
    <property type="match status" value="1"/>
</dbReference>
<dbReference type="InterPro" id="IPR018247">
    <property type="entry name" value="EF_Hand_1_Ca_BS"/>
</dbReference>
<organism evidence="13 14">
    <name type="scientific">Stentor coeruleus</name>
    <dbReference type="NCBI Taxonomy" id="5963"/>
    <lineage>
        <taxon>Eukaryota</taxon>
        <taxon>Sar</taxon>
        <taxon>Alveolata</taxon>
        <taxon>Ciliophora</taxon>
        <taxon>Postciliodesmatophora</taxon>
        <taxon>Heterotrichea</taxon>
        <taxon>Heterotrichida</taxon>
        <taxon>Stentoridae</taxon>
        <taxon>Stentor</taxon>
    </lineage>
</organism>
<keyword evidence="8" id="KW-0067">ATP-binding</keyword>
<evidence type="ECO:0000256" key="9">
    <source>
        <dbReference type="ARBA" id="ARBA00024334"/>
    </source>
</evidence>
<feature type="region of interest" description="Disordered" evidence="10">
    <location>
        <begin position="1"/>
        <end position="34"/>
    </location>
</feature>
<dbReference type="InterPro" id="IPR002048">
    <property type="entry name" value="EF_hand_dom"/>
</dbReference>
<protein>
    <recommendedName>
        <fullName evidence="15">Calmodulin</fullName>
    </recommendedName>
</protein>
<evidence type="ECO:0000256" key="2">
    <source>
        <dbReference type="ARBA" id="ARBA00022527"/>
    </source>
</evidence>
<dbReference type="SMART" id="SM00054">
    <property type="entry name" value="EFh"/>
    <property type="match status" value="4"/>
</dbReference>
<dbReference type="InterPro" id="IPR011009">
    <property type="entry name" value="Kinase-like_dom_sf"/>
</dbReference>
<comment type="similarity">
    <text evidence="9">Belongs to the protein kinase superfamily. Ser/Thr protein kinase family. CDPK subfamily.</text>
</comment>
<keyword evidence="5" id="KW-0547">Nucleotide-binding</keyword>
<dbReference type="InterPro" id="IPR011992">
    <property type="entry name" value="EF-hand-dom_pair"/>
</dbReference>
<evidence type="ECO:0000259" key="12">
    <source>
        <dbReference type="PROSITE" id="PS50222"/>
    </source>
</evidence>
<dbReference type="EMBL" id="MPUH01000544">
    <property type="protein sequence ID" value="OMJ78013.1"/>
    <property type="molecule type" value="Genomic_DNA"/>
</dbReference>
<dbReference type="Gene3D" id="3.30.200.20">
    <property type="entry name" value="Phosphorylase Kinase, domain 1"/>
    <property type="match status" value="1"/>
</dbReference>
<feature type="domain" description="EF-hand" evidence="12">
    <location>
        <begin position="344"/>
        <end position="379"/>
    </location>
</feature>
<evidence type="ECO:0000256" key="7">
    <source>
        <dbReference type="ARBA" id="ARBA00022837"/>
    </source>
</evidence>